<reference evidence="3" key="1">
    <citation type="submission" date="2020-05" db="EMBL/GenBank/DDBJ databases">
        <authorList>
            <person name="Chiriac C."/>
            <person name="Salcher M."/>
            <person name="Ghai R."/>
            <person name="Kavagutti S V."/>
        </authorList>
    </citation>
    <scope>NUCLEOTIDE SEQUENCE</scope>
</reference>
<accession>A0A6J6S6Q3</accession>
<organism evidence="3">
    <name type="scientific">freshwater metagenome</name>
    <dbReference type="NCBI Taxonomy" id="449393"/>
    <lineage>
        <taxon>unclassified sequences</taxon>
        <taxon>metagenomes</taxon>
        <taxon>ecological metagenomes</taxon>
    </lineage>
</organism>
<protein>
    <submittedName>
        <fullName evidence="3">Unannotated protein</fullName>
    </submittedName>
</protein>
<dbReference type="GO" id="GO:0016491">
    <property type="term" value="F:oxidoreductase activity"/>
    <property type="evidence" value="ECO:0007669"/>
    <property type="project" value="UniProtKB-KW"/>
</dbReference>
<dbReference type="PRINTS" id="PR00081">
    <property type="entry name" value="GDHRDH"/>
</dbReference>
<dbReference type="EMBL" id="CAFBLJ010000027">
    <property type="protein sequence ID" value="CAB4865308.1"/>
    <property type="molecule type" value="Genomic_DNA"/>
</dbReference>
<evidence type="ECO:0000313" key="5">
    <source>
        <dbReference type="EMBL" id="CAB4865308.1"/>
    </source>
</evidence>
<dbReference type="PROSITE" id="PS00061">
    <property type="entry name" value="ADH_SHORT"/>
    <property type="match status" value="1"/>
</dbReference>
<dbReference type="AlphaFoldDB" id="A0A6J6S6Q3"/>
<dbReference type="EMBL" id="CAEZYH010000104">
    <property type="protein sequence ID" value="CAB4730584.1"/>
    <property type="molecule type" value="Genomic_DNA"/>
</dbReference>
<gene>
    <name evidence="3" type="ORF">UFOPK2658_01661</name>
    <name evidence="4" type="ORF">UFOPK2880_01121</name>
    <name evidence="5" type="ORF">UFOPK3304_00693</name>
</gene>
<evidence type="ECO:0000256" key="1">
    <source>
        <dbReference type="ARBA" id="ARBA00006484"/>
    </source>
</evidence>
<dbReference type="InterPro" id="IPR036291">
    <property type="entry name" value="NAD(P)-bd_dom_sf"/>
</dbReference>
<proteinExistence type="inferred from homology"/>
<dbReference type="InterPro" id="IPR002347">
    <property type="entry name" value="SDR_fam"/>
</dbReference>
<sequence length="263" mass="27794">MGTICVTGTASGIGAATQAKLVAQGHRVIGVDLRDADVCGDLAKSADRQRIVDEVTALCGGVLDGLVPCAGVSNPAPNELKVRVNFYGTLAIVNGLRPALERGTNPAVVMISSNSTTMTPGLSLEEAFAYLNEDEETVVARHNVKDEYIAYPAGKLAIAFWVRMQSADWIKSGIRLNAVAPGVIDTGMTRPLLDLPEVKKSLEMIPIPRGRWGKPEEIASAVAFLLSEESSYVVGQILFVDGGTDALLQPTAHPHPLPGGPRT</sequence>
<dbReference type="Gene3D" id="3.40.50.720">
    <property type="entry name" value="NAD(P)-binding Rossmann-like Domain"/>
    <property type="match status" value="1"/>
</dbReference>
<dbReference type="Pfam" id="PF00106">
    <property type="entry name" value="adh_short"/>
    <property type="match status" value="1"/>
</dbReference>
<evidence type="ECO:0000313" key="3">
    <source>
        <dbReference type="EMBL" id="CAB4730584.1"/>
    </source>
</evidence>
<dbReference type="SUPFAM" id="SSF51735">
    <property type="entry name" value="NAD(P)-binding Rossmann-fold domains"/>
    <property type="match status" value="1"/>
</dbReference>
<dbReference type="PANTHER" id="PTHR24321">
    <property type="entry name" value="DEHYDROGENASES, SHORT CHAIN"/>
    <property type="match status" value="1"/>
</dbReference>
<name>A0A6J6S6Q3_9ZZZZ</name>
<evidence type="ECO:0000313" key="4">
    <source>
        <dbReference type="EMBL" id="CAB4776151.1"/>
    </source>
</evidence>
<evidence type="ECO:0000256" key="2">
    <source>
        <dbReference type="ARBA" id="ARBA00023002"/>
    </source>
</evidence>
<comment type="similarity">
    <text evidence="1">Belongs to the short-chain dehydrogenases/reductases (SDR) family.</text>
</comment>
<dbReference type="EMBL" id="CAEZZP010000069">
    <property type="protein sequence ID" value="CAB4776151.1"/>
    <property type="molecule type" value="Genomic_DNA"/>
</dbReference>
<dbReference type="Pfam" id="PF13561">
    <property type="entry name" value="adh_short_C2"/>
    <property type="match status" value="1"/>
</dbReference>
<dbReference type="PANTHER" id="PTHR24321:SF8">
    <property type="entry name" value="ESTRADIOL 17-BETA-DEHYDROGENASE 8-RELATED"/>
    <property type="match status" value="1"/>
</dbReference>
<keyword evidence="2" id="KW-0560">Oxidoreductase</keyword>
<dbReference type="InterPro" id="IPR020904">
    <property type="entry name" value="Sc_DH/Rdtase_CS"/>
</dbReference>